<evidence type="ECO:0000313" key="2">
    <source>
        <dbReference type="EMBL" id="MBF0596872.1"/>
    </source>
</evidence>
<keyword evidence="3" id="KW-1185">Reference proteome</keyword>
<evidence type="ECO:0000313" key="3">
    <source>
        <dbReference type="Proteomes" id="UP000608754"/>
    </source>
</evidence>
<gene>
    <name evidence="2" type="ORF">IM532_05310</name>
</gene>
<organism evidence="2 3">
    <name type="scientific">Faecalibacter rhinopitheci</name>
    <dbReference type="NCBI Taxonomy" id="2779678"/>
    <lineage>
        <taxon>Bacteria</taxon>
        <taxon>Pseudomonadati</taxon>
        <taxon>Bacteroidota</taxon>
        <taxon>Flavobacteriia</taxon>
        <taxon>Flavobacteriales</taxon>
        <taxon>Weeksellaceae</taxon>
        <taxon>Faecalibacter</taxon>
    </lineage>
</organism>
<dbReference type="AlphaFoldDB" id="A0A8J7FM42"/>
<protein>
    <submittedName>
        <fullName evidence="2">FeoB-associated Cys-rich membrane protein</fullName>
    </submittedName>
</protein>
<keyword evidence="1" id="KW-1133">Transmembrane helix</keyword>
<dbReference type="EMBL" id="JADGIK010000003">
    <property type="protein sequence ID" value="MBF0596872.1"/>
    <property type="molecule type" value="Genomic_DNA"/>
</dbReference>
<dbReference type="RefSeq" id="WP_194182405.1">
    <property type="nucleotide sequence ID" value="NZ_JADGIK010000003.1"/>
</dbReference>
<name>A0A8J7FM42_9FLAO</name>
<accession>A0A8J7FM42</accession>
<evidence type="ECO:0000256" key="1">
    <source>
        <dbReference type="SAM" id="Phobius"/>
    </source>
</evidence>
<comment type="caution">
    <text evidence="2">The sequence shown here is derived from an EMBL/GenBank/DDBJ whole genome shotgun (WGS) entry which is preliminary data.</text>
</comment>
<sequence length="49" mass="5390">MDNIYIQYAFIAFLLGFAVWYIIGMIKNSFKKDSGGCSKGCGCSSTPKD</sequence>
<reference evidence="2" key="1">
    <citation type="submission" date="2020-10" db="EMBL/GenBank/DDBJ databases">
        <authorList>
            <person name="Lu T."/>
            <person name="Wang Q."/>
            <person name="Han X."/>
        </authorList>
    </citation>
    <scope>NUCLEOTIDE SEQUENCE</scope>
    <source>
        <strain evidence="2">WQ 117</strain>
    </source>
</reference>
<keyword evidence="1" id="KW-0812">Transmembrane</keyword>
<proteinExistence type="predicted"/>
<feature type="transmembrane region" description="Helical" evidence="1">
    <location>
        <begin position="6"/>
        <end position="23"/>
    </location>
</feature>
<keyword evidence="1" id="KW-0472">Membrane</keyword>
<dbReference type="Proteomes" id="UP000608754">
    <property type="component" value="Unassembled WGS sequence"/>
</dbReference>